<dbReference type="AlphaFoldDB" id="A0A1G2LUS4"/>
<reference evidence="2 3" key="1">
    <citation type="journal article" date="2016" name="Nat. Commun.">
        <title>Thousands of microbial genomes shed light on interconnected biogeochemical processes in an aquifer system.</title>
        <authorList>
            <person name="Anantharaman K."/>
            <person name="Brown C.T."/>
            <person name="Hug L.A."/>
            <person name="Sharon I."/>
            <person name="Castelle C.J."/>
            <person name="Probst A.J."/>
            <person name="Thomas B.C."/>
            <person name="Singh A."/>
            <person name="Wilkins M.J."/>
            <person name="Karaoz U."/>
            <person name="Brodie E.L."/>
            <person name="Williams K.H."/>
            <person name="Hubbard S.S."/>
            <person name="Banfield J.F."/>
        </authorList>
    </citation>
    <scope>NUCLEOTIDE SEQUENCE [LARGE SCALE GENOMIC DNA]</scope>
</reference>
<keyword evidence="1" id="KW-1133">Transmembrane helix</keyword>
<dbReference type="EMBL" id="MHQY01000005">
    <property type="protein sequence ID" value="OHA14622.1"/>
    <property type="molecule type" value="Genomic_DNA"/>
</dbReference>
<comment type="caution">
    <text evidence="2">The sequence shown here is derived from an EMBL/GenBank/DDBJ whole genome shotgun (WGS) entry which is preliminary data.</text>
</comment>
<evidence type="ECO:0008006" key="4">
    <source>
        <dbReference type="Google" id="ProtNLM"/>
    </source>
</evidence>
<gene>
    <name evidence="2" type="ORF">A3G49_05560</name>
</gene>
<accession>A0A1G2LUS4</accession>
<dbReference type="Proteomes" id="UP000177171">
    <property type="component" value="Unassembled WGS sequence"/>
</dbReference>
<evidence type="ECO:0000313" key="2">
    <source>
        <dbReference type="EMBL" id="OHA14622.1"/>
    </source>
</evidence>
<organism evidence="2 3">
    <name type="scientific">Candidatus Sungbacteria bacterium RIFCSPLOWO2_12_FULL_41_11</name>
    <dbReference type="NCBI Taxonomy" id="1802286"/>
    <lineage>
        <taxon>Bacteria</taxon>
        <taxon>Candidatus Sungiibacteriota</taxon>
    </lineage>
</organism>
<protein>
    <recommendedName>
        <fullName evidence="4">DUF502 domain-containing protein</fullName>
    </recommendedName>
</protein>
<evidence type="ECO:0000313" key="3">
    <source>
        <dbReference type="Proteomes" id="UP000177171"/>
    </source>
</evidence>
<name>A0A1G2LUS4_9BACT</name>
<proteinExistence type="predicted"/>
<evidence type="ECO:0000256" key="1">
    <source>
        <dbReference type="SAM" id="Phobius"/>
    </source>
</evidence>
<feature type="transmembrane region" description="Helical" evidence="1">
    <location>
        <begin position="41"/>
        <end position="62"/>
    </location>
</feature>
<sequence>MIPAVILYYIVRWFYDLIENFWWDTVLFRFHIFVDGEWRKIFLFLASVVLTATLLLVVGRILRFKAVKTGLDFIARHIPLLKYFWSGGEDALDGHRITPVLFQHPMAGEWKIGFIMGDQKLSDGKEFYRVFFITGVGDHQFIDKSRPDLIIPLANSAPEVMQFVASFMASGPKVLTRKNGPVKPPLSGDGP</sequence>
<keyword evidence="1" id="KW-0812">Transmembrane</keyword>
<keyword evidence="1" id="KW-0472">Membrane</keyword>